<evidence type="ECO:0000313" key="1">
    <source>
        <dbReference type="EMBL" id="CAD6997684.1"/>
    </source>
</evidence>
<keyword evidence="2" id="KW-1185">Reference proteome</keyword>
<sequence length="60" mass="6827">PLILRELSGNHFIKITVETSDHVDVGFLATTFDELFVLSILDNPFRLYTYFVGNVQLTVP</sequence>
<feature type="non-terminal residue" evidence="1">
    <location>
        <position position="1"/>
    </location>
</feature>
<accession>A0A811UFP7</accession>
<dbReference type="Proteomes" id="UP000606786">
    <property type="component" value="Unassembled WGS sequence"/>
</dbReference>
<name>A0A811UFP7_CERCA</name>
<reference evidence="1" key="1">
    <citation type="submission" date="2020-11" db="EMBL/GenBank/DDBJ databases">
        <authorList>
            <person name="Whitehead M."/>
        </authorList>
    </citation>
    <scope>NUCLEOTIDE SEQUENCE</scope>
    <source>
        <strain evidence="1">EGII</strain>
    </source>
</reference>
<dbReference type="AlphaFoldDB" id="A0A811UFP7"/>
<protein>
    <submittedName>
        <fullName evidence="1">(Mediterranean fruit fly) hypothetical protein</fullName>
    </submittedName>
</protein>
<dbReference type="EMBL" id="CAJHJT010000012">
    <property type="protein sequence ID" value="CAD6997684.1"/>
    <property type="molecule type" value="Genomic_DNA"/>
</dbReference>
<comment type="caution">
    <text evidence="1">The sequence shown here is derived from an EMBL/GenBank/DDBJ whole genome shotgun (WGS) entry which is preliminary data.</text>
</comment>
<evidence type="ECO:0000313" key="2">
    <source>
        <dbReference type="Proteomes" id="UP000606786"/>
    </source>
</evidence>
<organism evidence="1 2">
    <name type="scientific">Ceratitis capitata</name>
    <name type="common">Mediterranean fruit fly</name>
    <name type="synonym">Tephritis capitata</name>
    <dbReference type="NCBI Taxonomy" id="7213"/>
    <lineage>
        <taxon>Eukaryota</taxon>
        <taxon>Metazoa</taxon>
        <taxon>Ecdysozoa</taxon>
        <taxon>Arthropoda</taxon>
        <taxon>Hexapoda</taxon>
        <taxon>Insecta</taxon>
        <taxon>Pterygota</taxon>
        <taxon>Neoptera</taxon>
        <taxon>Endopterygota</taxon>
        <taxon>Diptera</taxon>
        <taxon>Brachycera</taxon>
        <taxon>Muscomorpha</taxon>
        <taxon>Tephritoidea</taxon>
        <taxon>Tephritidae</taxon>
        <taxon>Ceratitis</taxon>
        <taxon>Ceratitis</taxon>
    </lineage>
</organism>
<gene>
    <name evidence="1" type="ORF">CCAP1982_LOCUS6315</name>
</gene>
<proteinExistence type="predicted"/>